<dbReference type="InterPro" id="IPR011006">
    <property type="entry name" value="CheY-like_superfamily"/>
</dbReference>
<evidence type="ECO:0000259" key="6">
    <source>
        <dbReference type="PROSITE" id="PS50110"/>
    </source>
</evidence>
<gene>
    <name evidence="8" type="ORF">MNBD_ACTINO02-1101</name>
</gene>
<dbReference type="InterPro" id="IPR036388">
    <property type="entry name" value="WH-like_DNA-bd_sf"/>
</dbReference>
<dbReference type="Gene3D" id="1.10.10.10">
    <property type="entry name" value="Winged helix-like DNA-binding domain superfamily/Winged helix DNA-binding domain"/>
    <property type="match status" value="1"/>
</dbReference>
<dbReference type="GO" id="GO:0000156">
    <property type="term" value="F:phosphorelay response regulator activity"/>
    <property type="evidence" value="ECO:0007669"/>
    <property type="project" value="TreeGrafter"/>
</dbReference>
<dbReference type="InterPro" id="IPR001789">
    <property type="entry name" value="Sig_transdc_resp-reg_receiver"/>
</dbReference>
<protein>
    <submittedName>
        <fullName evidence="8">Phosphate regulon transcriptional regulatory protein PhoB (SphR)</fullName>
    </submittedName>
</protein>
<dbReference type="SUPFAM" id="SSF46894">
    <property type="entry name" value="C-terminal effector domain of the bipartite response regulators"/>
    <property type="match status" value="1"/>
</dbReference>
<dbReference type="Pfam" id="PF00486">
    <property type="entry name" value="Trans_reg_C"/>
    <property type="match status" value="1"/>
</dbReference>
<proteinExistence type="predicted"/>
<dbReference type="InterPro" id="IPR001867">
    <property type="entry name" value="OmpR/PhoB-type_DNA-bd"/>
</dbReference>
<keyword evidence="2" id="KW-0902">Two-component regulatory system</keyword>
<name>A0A3B0TL46_9ZZZZ</name>
<dbReference type="Gene3D" id="3.40.50.2300">
    <property type="match status" value="1"/>
</dbReference>
<evidence type="ECO:0000313" key="8">
    <source>
        <dbReference type="EMBL" id="VAW07746.1"/>
    </source>
</evidence>
<dbReference type="SUPFAM" id="SSF52172">
    <property type="entry name" value="CheY-like"/>
    <property type="match status" value="1"/>
</dbReference>
<dbReference type="InterPro" id="IPR039420">
    <property type="entry name" value="WalR-like"/>
</dbReference>
<keyword evidence="1" id="KW-0597">Phosphoprotein</keyword>
<dbReference type="InterPro" id="IPR016032">
    <property type="entry name" value="Sig_transdc_resp-reg_C-effctor"/>
</dbReference>
<evidence type="ECO:0000259" key="7">
    <source>
        <dbReference type="PROSITE" id="PS51755"/>
    </source>
</evidence>
<dbReference type="PANTHER" id="PTHR48111:SF21">
    <property type="entry name" value="DNA-BINDING DUAL MASTER TRANSCRIPTIONAL REGULATOR RPAA"/>
    <property type="match status" value="1"/>
</dbReference>
<dbReference type="CDD" id="cd00383">
    <property type="entry name" value="trans_reg_C"/>
    <property type="match status" value="1"/>
</dbReference>
<dbReference type="GO" id="GO:0000976">
    <property type="term" value="F:transcription cis-regulatory region binding"/>
    <property type="evidence" value="ECO:0007669"/>
    <property type="project" value="TreeGrafter"/>
</dbReference>
<feature type="domain" description="Response regulatory" evidence="6">
    <location>
        <begin position="5"/>
        <end position="118"/>
    </location>
</feature>
<keyword evidence="5" id="KW-0804">Transcription</keyword>
<sequence length="223" mass="25098">MNQGTILLIEDDPDIADLLDMTFAQEGFRLVHHSTGEQGLERLTQRDIRVVLLDIGLPGIDGHEVCRRIRSTSDVPVIMLTARDGEIDTVVGLEMGADDYVTKPFSPREVVARVKAVLRRSEERAAPPETVEVDGWRFDSGRRDVTDPEGNVVRPTAREFDLVWYLASRGGLVLSRSQILEAVWGYDYFGETRTVDVHIRQLRKKLDGVPIETVWGVGYRLGQ</sequence>
<evidence type="ECO:0000256" key="2">
    <source>
        <dbReference type="ARBA" id="ARBA00023012"/>
    </source>
</evidence>
<feature type="domain" description="OmpR/PhoB-type" evidence="7">
    <location>
        <begin position="128"/>
        <end position="223"/>
    </location>
</feature>
<evidence type="ECO:0000256" key="1">
    <source>
        <dbReference type="ARBA" id="ARBA00022553"/>
    </source>
</evidence>
<dbReference type="Gene3D" id="6.10.250.690">
    <property type="match status" value="1"/>
</dbReference>
<evidence type="ECO:0000256" key="5">
    <source>
        <dbReference type="ARBA" id="ARBA00023163"/>
    </source>
</evidence>
<dbReference type="FunFam" id="3.40.50.2300:FF:000001">
    <property type="entry name" value="DNA-binding response regulator PhoB"/>
    <property type="match status" value="1"/>
</dbReference>
<accession>A0A3B0TL46</accession>
<dbReference type="GO" id="GO:0032993">
    <property type="term" value="C:protein-DNA complex"/>
    <property type="evidence" value="ECO:0007669"/>
    <property type="project" value="TreeGrafter"/>
</dbReference>
<dbReference type="GO" id="GO:0006355">
    <property type="term" value="P:regulation of DNA-templated transcription"/>
    <property type="evidence" value="ECO:0007669"/>
    <property type="project" value="InterPro"/>
</dbReference>
<dbReference type="Pfam" id="PF00072">
    <property type="entry name" value="Response_reg"/>
    <property type="match status" value="1"/>
</dbReference>
<reference evidence="8" key="1">
    <citation type="submission" date="2018-06" db="EMBL/GenBank/DDBJ databases">
        <authorList>
            <person name="Zhirakovskaya E."/>
        </authorList>
    </citation>
    <scope>NUCLEOTIDE SEQUENCE</scope>
</reference>
<evidence type="ECO:0000256" key="3">
    <source>
        <dbReference type="ARBA" id="ARBA00023015"/>
    </source>
</evidence>
<keyword evidence="4" id="KW-0238">DNA-binding</keyword>
<dbReference type="SMART" id="SM00448">
    <property type="entry name" value="REC"/>
    <property type="match status" value="1"/>
</dbReference>
<dbReference type="AlphaFoldDB" id="A0A3B0TL46"/>
<dbReference type="SMART" id="SM00862">
    <property type="entry name" value="Trans_reg_C"/>
    <property type="match status" value="1"/>
</dbReference>
<dbReference type="PROSITE" id="PS51755">
    <property type="entry name" value="OMPR_PHOB"/>
    <property type="match status" value="1"/>
</dbReference>
<evidence type="ECO:0000256" key="4">
    <source>
        <dbReference type="ARBA" id="ARBA00023125"/>
    </source>
</evidence>
<keyword evidence="3" id="KW-0805">Transcription regulation</keyword>
<dbReference type="EMBL" id="UOEK01000416">
    <property type="protein sequence ID" value="VAW07746.1"/>
    <property type="molecule type" value="Genomic_DNA"/>
</dbReference>
<dbReference type="PANTHER" id="PTHR48111">
    <property type="entry name" value="REGULATOR OF RPOS"/>
    <property type="match status" value="1"/>
</dbReference>
<dbReference type="GO" id="GO:0005829">
    <property type="term" value="C:cytosol"/>
    <property type="evidence" value="ECO:0007669"/>
    <property type="project" value="TreeGrafter"/>
</dbReference>
<dbReference type="PROSITE" id="PS50110">
    <property type="entry name" value="RESPONSE_REGULATORY"/>
    <property type="match status" value="1"/>
</dbReference>
<organism evidence="8">
    <name type="scientific">hydrothermal vent metagenome</name>
    <dbReference type="NCBI Taxonomy" id="652676"/>
    <lineage>
        <taxon>unclassified sequences</taxon>
        <taxon>metagenomes</taxon>
        <taxon>ecological metagenomes</taxon>
    </lineage>
</organism>